<keyword evidence="2" id="KW-1185">Reference proteome</keyword>
<reference evidence="2" key="1">
    <citation type="submission" date="2017-01" db="EMBL/GenBank/DDBJ databases">
        <authorList>
            <person name="Wang Y."/>
            <person name="White M."/>
            <person name="Kvist S."/>
            <person name="Moncalvo J.-M."/>
        </authorList>
    </citation>
    <scope>NUCLEOTIDE SEQUENCE [LARGE SCALE GENOMIC DNA]</scope>
    <source>
        <strain evidence="2">ID-206-W2</strain>
    </source>
</reference>
<dbReference type="AlphaFoldDB" id="A0A1R1YSM7"/>
<dbReference type="Proteomes" id="UP000187429">
    <property type="component" value="Unassembled WGS sequence"/>
</dbReference>
<dbReference type="InterPro" id="IPR036691">
    <property type="entry name" value="Endo/exonu/phosph_ase_sf"/>
</dbReference>
<accession>A0A1R1YSM7</accession>
<evidence type="ECO:0008006" key="3">
    <source>
        <dbReference type="Google" id="ProtNLM"/>
    </source>
</evidence>
<evidence type="ECO:0000313" key="1">
    <source>
        <dbReference type="EMBL" id="OMJ29894.1"/>
    </source>
</evidence>
<proteinExistence type="predicted"/>
<gene>
    <name evidence="1" type="ORF">AYI69_g581</name>
</gene>
<dbReference type="SUPFAM" id="SSF56219">
    <property type="entry name" value="DNase I-like"/>
    <property type="match status" value="1"/>
</dbReference>
<protein>
    <recommendedName>
        <fullName evidence="3">Endonuclease/exonuclease/phosphatase domain-containing protein</fullName>
    </recommendedName>
</protein>
<organism evidence="1 2">
    <name type="scientific">Smittium culicis</name>
    <dbReference type="NCBI Taxonomy" id="133412"/>
    <lineage>
        <taxon>Eukaryota</taxon>
        <taxon>Fungi</taxon>
        <taxon>Fungi incertae sedis</taxon>
        <taxon>Zoopagomycota</taxon>
        <taxon>Kickxellomycotina</taxon>
        <taxon>Harpellomycetes</taxon>
        <taxon>Harpellales</taxon>
        <taxon>Legeriomycetaceae</taxon>
        <taxon>Smittium</taxon>
    </lineage>
</organism>
<dbReference type="EMBL" id="LSSM01000144">
    <property type="protein sequence ID" value="OMJ29894.1"/>
    <property type="molecule type" value="Genomic_DNA"/>
</dbReference>
<sequence>MENIRNIRIGYWNCQGLSSKKWNPATEAIVSGRLDMLFLAETRFVDHEYHSSHPNFFAATTRTQEISKVGHEKGGIICLMSDEIRRMISSSYVTTSTNRIKINQIISKQYTSHHQ</sequence>
<dbReference type="OrthoDB" id="5598740at2759"/>
<evidence type="ECO:0000313" key="2">
    <source>
        <dbReference type="Proteomes" id="UP000187429"/>
    </source>
</evidence>
<comment type="caution">
    <text evidence="1">The sequence shown here is derived from an EMBL/GenBank/DDBJ whole genome shotgun (WGS) entry which is preliminary data.</text>
</comment>
<name>A0A1R1YSM7_9FUNG</name>